<protein>
    <submittedName>
        <fullName evidence="11">Lipoprotein-releasing system transmembrane subunit LolC</fullName>
    </submittedName>
</protein>
<keyword evidence="4" id="KW-1003">Cell membrane</keyword>
<dbReference type="NCBIfam" id="TIGR02212">
    <property type="entry name" value="lolCE"/>
    <property type="match status" value="1"/>
</dbReference>
<evidence type="ECO:0000259" key="10">
    <source>
        <dbReference type="Pfam" id="PF12704"/>
    </source>
</evidence>
<evidence type="ECO:0000256" key="1">
    <source>
        <dbReference type="ARBA" id="ARBA00004651"/>
    </source>
</evidence>
<evidence type="ECO:0000259" key="9">
    <source>
        <dbReference type="Pfam" id="PF02687"/>
    </source>
</evidence>
<feature type="transmembrane region" description="Helical" evidence="8">
    <location>
        <begin position="273"/>
        <end position="297"/>
    </location>
</feature>
<evidence type="ECO:0000256" key="4">
    <source>
        <dbReference type="ARBA" id="ARBA00022475"/>
    </source>
</evidence>
<keyword evidence="11" id="KW-0449">Lipoprotein</keyword>
<comment type="subcellular location">
    <subcellularLocation>
        <location evidence="1">Cell membrane</location>
        <topology evidence="1">Multi-pass membrane protein</topology>
    </subcellularLocation>
</comment>
<accession>A0A2N3L9V4</accession>
<dbReference type="PANTHER" id="PTHR30489:SF0">
    <property type="entry name" value="LIPOPROTEIN-RELEASING SYSTEM TRANSMEMBRANE PROTEIN LOLE"/>
    <property type="match status" value="1"/>
</dbReference>
<feature type="transmembrane region" description="Helical" evidence="8">
    <location>
        <begin position="382"/>
        <end position="402"/>
    </location>
</feature>
<dbReference type="Proteomes" id="UP000233332">
    <property type="component" value="Unassembled WGS sequence"/>
</dbReference>
<feature type="domain" description="ABC3 transporter permease C-terminal" evidence="9">
    <location>
        <begin position="276"/>
        <end position="409"/>
    </location>
</feature>
<dbReference type="InterPro" id="IPR003838">
    <property type="entry name" value="ABC3_permease_C"/>
</dbReference>
<evidence type="ECO:0000256" key="5">
    <source>
        <dbReference type="ARBA" id="ARBA00022692"/>
    </source>
</evidence>
<dbReference type="GO" id="GO:0098797">
    <property type="term" value="C:plasma membrane protein complex"/>
    <property type="evidence" value="ECO:0007669"/>
    <property type="project" value="TreeGrafter"/>
</dbReference>
<keyword evidence="12" id="KW-1185">Reference proteome</keyword>
<feature type="transmembrane region" description="Helical" evidence="8">
    <location>
        <begin position="21"/>
        <end position="48"/>
    </location>
</feature>
<name>A0A2N3L9V4_9PROT</name>
<dbReference type="Pfam" id="PF02687">
    <property type="entry name" value="FtsX"/>
    <property type="match status" value="1"/>
</dbReference>
<dbReference type="AlphaFoldDB" id="A0A2N3L9V4"/>
<feature type="domain" description="MacB-like periplasmic core" evidence="10">
    <location>
        <begin position="29"/>
        <end position="240"/>
    </location>
</feature>
<evidence type="ECO:0000256" key="2">
    <source>
        <dbReference type="ARBA" id="ARBA00005236"/>
    </source>
</evidence>
<dbReference type="EMBL" id="NXGX01000002">
    <property type="protein sequence ID" value="PKR59584.1"/>
    <property type="molecule type" value="Genomic_DNA"/>
</dbReference>
<proteinExistence type="inferred from homology"/>
<dbReference type="GeneID" id="98669276"/>
<keyword evidence="6 8" id="KW-1133">Transmembrane helix</keyword>
<evidence type="ECO:0000256" key="8">
    <source>
        <dbReference type="SAM" id="Phobius"/>
    </source>
</evidence>
<dbReference type="InterPro" id="IPR011925">
    <property type="entry name" value="LolCE_TM"/>
</dbReference>
<evidence type="ECO:0000313" key="11">
    <source>
        <dbReference type="EMBL" id="PKR59584.1"/>
    </source>
</evidence>
<keyword evidence="5 8" id="KW-0812">Transmembrane</keyword>
<organism evidence="11 12">
    <name type="scientific">Thalassospira lohafexi</name>
    <dbReference type="NCBI Taxonomy" id="744227"/>
    <lineage>
        <taxon>Bacteria</taxon>
        <taxon>Pseudomonadati</taxon>
        <taxon>Pseudomonadota</taxon>
        <taxon>Alphaproteobacteria</taxon>
        <taxon>Rhodospirillales</taxon>
        <taxon>Thalassospiraceae</taxon>
        <taxon>Thalassospira</taxon>
    </lineage>
</organism>
<evidence type="ECO:0000256" key="6">
    <source>
        <dbReference type="ARBA" id="ARBA00022989"/>
    </source>
</evidence>
<evidence type="ECO:0000313" key="12">
    <source>
        <dbReference type="Proteomes" id="UP000233332"/>
    </source>
</evidence>
<comment type="similarity">
    <text evidence="2">Belongs to the ABC-4 integral membrane protein family. LolC/E subfamily.</text>
</comment>
<dbReference type="GO" id="GO:0042953">
    <property type="term" value="P:lipoprotein transport"/>
    <property type="evidence" value="ECO:0007669"/>
    <property type="project" value="InterPro"/>
</dbReference>
<dbReference type="RefSeq" id="WP_022732378.1">
    <property type="nucleotide sequence ID" value="NZ_NXGX01000002.1"/>
</dbReference>
<keyword evidence="3" id="KW-0813">Transport</keyword>
<comment type="caution">
    <text evidence="11">The sequence shown here is derived from an EMBL/GenBank/DDBJ whole genome shotgun (WGS) entry which is preliminary data.</text>
</comment>
<evidence type="ECO:0000256" key="7">
    <source>
        <dbReference type="ARBA" id="ARBA00023136"/>
    </source>
</evidence>
<dbReference type="InterPro" id="IPR025857">
    <property type="entry name" value="MacB_PCD"/>
</dbReference>
<feature type="transmembrane region" description="Helical" evidence="8">
    <location>
        <begin position="317"/>
        <end position="343"/>
    </location>
</feature>
<sequence>MFSPFERMVAFRYLRPRRQEGFVSVIAIFSLLGIMLGVATLIIVMSVMNGFRAELLGRILGLNGHISVYAQSNDGIANYDAIEKEIAETGNVKLSVPVVEGQVMASKNGRASGAIVRGMRPDDVKQRKTIADNIVFGSLDNFKGDDSIIMGARLAMKLGVGVGDTVNLISPKGNVTAFGAVPRVRAYTVAGLFDIGMYEYDSGFIFMPLSAAQLYFRLPEKITHFEVMLDDISSLDDTMDTLLTTLASEKLRLVNWQQSNSGFFNALQVERNVMFLILTLIILVAAFNIISGMVMLVKDKGRDIAILRTMGATRKSIMKVFFLAGASIGVLGTLSGLIIGVLFCLNIENIRQFIQTLTGTDLFNAEIYFLSQLPADMDTGEVVLVCVMSLTLTFLATVYPAWRASRLDPVEALRYE</sequence>
<dbReference type="InterPro" id="IPR051447">
    <property type="entry name" value="Lipoprotein-release_system"/>
</dbReference>
<evidence type="ECO:0000256" key="3">
    <source>
        <dbReference type="ARBA" id="ARBA00022448"/>
    </source>
</evidence>
<reference evidence="11 12" key="1">
    <citation type="submission" date="2017-09" db="EMBL/GenBank/DDBJ databases">
        <title>Biodiversity and function of Thalassospira species in the particle-attached aromatic-hydrocarbon-degrading consortia from the surface seawater of the China South Sea.</title>
        <authorList>
            <person name="Dong C."/>
            <person name="Lai Q."/>
            <person name="Shao Z."/>
        </authorList>
    </citation>
    <scope>NUCLEOTIDE SEQUENCE [LARGE SCALE GENOMIC DNA]</scope>
    <source>
        <strain evidence="11 12">139Z-12</strain>
    </source>
</reference>
<keyword evidence="7 8" id="KW-0472">Membrane</keyword>
<dbReference type="Pfam" id="PF12704">
    <property type="entry name" value="MacB_PCD"/>
    <property type="match status" value="1"/>
</dbReference>
<dbReference type="PANTHER" id="PTHR30489">
    <property type="entry name" value="LIPOPROTEIN-RELEASING SYSTEM TRANSMEMBRANE PROTEIN LOLE"/>
    <property type="match status" value="1"/>
</dbReference>
<dbReference type="GO" id="GO:0044874">
    <property type="term" value="P:lipoprotein localization to outer membrane"/>
    <property type="evidence" value="ECO:0007669"/>
    <property type="project" value="TreeGrafter"/>
</dbReference>
<gene>
    <name evidence="11" type="ORF">COO92_06035</name>
</gene>